<sequence>MAQLVLGIGGAAAGNALLPGGLNLLGASVSGAAMGGFAGTLLGGGLDRALLGGNRTHGPRLPELHVQTSTEGAPIPLVFGRARIAGQVIWAARLTEHADKTSMGGKGGGPTRVDYRYSVSFAVGLCEGEITGIGRIWANGTPLEVSGVNYRLYRGGKDQLPDALIEAVEGSGYAPAFRGLAYAVFEDLPLDDFGGRIPNLSFEVFRPAQAEDGEPGLERLIKGVDLIPASGEFSYATEAVVREIGPGRDMAENVNNSRGLPDLTAALDDLQAQLPECRSILLVSAWFGNDLRCGHCQIRPGVETRDKVTHPLVWAVAGEDRTTAWLVTQADGRPVYGGTPSDGTLIAAMQDIRARGLSVSLYPFILMDVPGGNGLPDPWGGAEQAAFPWRGRITCHPAPGVAGSADQTSAADDQVTAFFGAAAAADFSVSGTAISYGGPAEWSFRRFILHHAALARAGGADGFLIGSEMRGLTQVRGVSGFPSVAELCDLAAEVRSLLGADVRLSYAADWSEYFGYHPADGSGDVWFHLDPLWSHPAIDAVAIDWYAPASDWREGSAHLDAQLWPSIHDPVYLESNVEGGEGYDWYYASEADRDTQLRTPITDGGAGKPWVFRYKDLSNWWGQLHHDRPGGIESGSATGWVPQSKPIWITEVGCPAVDKGANQPHVFVDPKSSESTLPHSSDGRRDDLIQRRYLEAFHRYWDPEAGHNPVSSVYGGPMLDPDLIHVWTWDARPFPDFPAREEIWSDGGNWWLGHWLTGRAGLAPLSGVVADIGARCDLELDASTLDGLVSGFVLSGPVTGRSALEPLALAYGFAVREHADGVALLGSNAGGEVTLPEAMLVLPDHGDALTRQRMPAGFLPSNVRLRFIGDWLDYEPQSLLAHSGAQAGGEIADHAWPLLADEEQASDWAQGVLNDAIAAGEQLSFELPPSLMALEPGDRFHLDSQNGAVFRIESASGGETRRVLARRHHPRTGAHRGSQAGVSGAISGRSRPALAVLDIALLAEESSDRDGVLLAASVSPWPGSLAIHAGPDAAALEHRLDVTRRTPFGTCLNSLVPGCAGRWQAAGSLHVRLNSDGLSSSDRQAVLNGANRIAVEHDDGWLVLHFLTAELIGDGAYSLTGLLHNDLAAPMLIGAEARLIVLDTLPDTLSVPAHERGEDLTLRAGDPRLSLQSPFQTSAAFTYQGRDLAPLSPVHLKWDRVAEGYRFRWIRRSRIGGEDWSAPVTPLGEAREAYRVGLFDGGTLLDEGEVTAPEFVLSGSDAATLYAGGGGAPVFSVAQASDRFGPGAAAFVNFTL</sequence>
<keyword evidence="5" id="KW-1185">Reference proteome</keyword>
<keyword evidence="4" id="KW-0378">Hydrolase</keyword>
<dbReference type="InterPro" id="IPR056490">
    <property type="entry name" value="Rcc01698_C"/>
</dbReference>
<evidence type="ECO:0000259" key="2">
    <source>
        <dbReference type="Pfam" id="PF13550"/>
    </source>
</evidence>
<dbReference type="Gene3D" id="3.20.20.80">
    <property type="entry name" value="Glycosidases"/>
    <property type="match status" value="1"/>
</dbReference>
<dbReference type="Proteomes" id="UP001310692">
    <property type="component" value="Unassembled WGS sequence"/>
</dbReference>
<dbReference type="Pfam" id="PF13547">
    <property type="entry name" value="GTA_TIM"/>
    <property type="match status" value="1"/>
</dbReference>
<gene>
    <name evidence="4" type="ORF">V0U35_11595</name>
</gene>
<dbReference type="GO" id="GO:0016787">
    <property type="term" value="F:hydrolase activity"/>
    <property type="evidence" value="ECO:0007669"/>
    <property type="project" value="UniProtKB-KW"/>
</dbReference>
<dbReference type="Pfam" id="PF23666">
    <property type="entry name" value="Rcc01698_C"/>
    <property type="match status" value="1"/>
</dbReference>
<reference evidence="4 5" key="1">
    <citation type="submission" date="2024-01" db="EMBL/GenBank/DDBJ databases">
        <title>Hyphobacterium bacterium isolated from marine sediment.</title>
        <authorList>
            <person name="Zhao S."/>
        </authorList>
    </citation>
    <scope>NUCLEOTIDE SEQUENCE [LARGE SCALE GENOMIC DNA]</scope>
    <source>
        <strain evidence="4 5">Y60-23</strain>
    </source>
</reference>
<evidence type="ECO:0000313" key="5">
    <source>
        <dbReference type="Proteomes" id="UP001310692"/>
    </source>
</evidence>
<dbReference type="CDD" id="cd19607">
    <property type="entry name" value="GTA_TIM-barrel-like"/>
    <property type="match status" value="1"/>
</dbReference>
<feature type="domain" description="Tip attachment protein J" evidence="2">
    <location>
        <begin position="797"/>
        <end position="953"/>
    </location>
</feature>
<dbReference type="EMBL" id="JAZDRO010000005">
    <property type="protein sequence ID" value="MEE2567321.1"/>
    <property type="molecule type" value="Genomic_DNA"/>
</dbReference>
<organism evidence="4 5">
    <name type="scientific">Hyphobacterium marinum</name>
    <dbReference type="NCBI Taxonomy" id="3116574"/>
    <lineage>
        <taxon>Bacteria</taxon>
        <taxon>Pseudomonadati</taxon>
        <taxon>Pseudomonadota</taxon>
        <taxon>Alphaproteobacteria</taxon>
        <taxon>Maricaulales</taxon>
        <taxon>Maricaulaceae</taxon>
        <taxon>Hyphobacterium</taxon>
    </lineage>
</organism>
<feature type="domain" description="GTA TIM-barrel-like" evidence="1">
    <location>
        <begin position="442"/>
        <end position="738"/>
    </location>
</feature>
<dbReference type="Pfam" id="PF13550">
    <property type="entry name" value="Phage-tail_3"/>
    <property type="match status" value="1"/>
</dbReference>
<dbReference type="InterPro" id="IPR025195">
    <property type="entry name" value="GTA_TIM_dom"/>
</dbReference>
<evidence type="ECO:0000313" key="4">
    <source>
        <dbReference type="EMBL" id="MEE2567321.1"/>
    </source>
</evidence>
<evidence type="ECO:0000259" key="1">
    <source>
        <dbReference type="Pfam" id="PF13547"/>
    </source>
</evidence>
<evidence type="ECO:0000259" key="3">
    <source>
        <dbReference type="Pfam" id="PF23666"/>
    </source>
</evidence>
<protein>
    <submittedName>
        <fullName evidence="4">Glycoside hydrolase/phage tail family protein</fullName>
    </submittedName>
</protein>
<name>A0ABU7M0K6_9PROT</name>
<feature type="domain" description="Rcc01698-like C-terminal" evidence="3">
    <location>
        <begin position="1048"/>
        <end position="1123"/>
    </location>
</feature>
<accession>A0ABU7M0K6</accession>
<dbReference type="RefSeq" id="WP_330196883.1">
    <property type="nucleotide sequence ID" value="NZ_JAZDRO010000005.1"/>
</dbReference>
<comment type="caution">
    <text evidence="4">The sequence shown here is derived from an EMBL/GenBank/DDBJ whole genome shotgun (WGS) entry which is preliminary data.</text>
</comment>
<proteinExistence type="predicted"/>
<dbReference type="InterPro" id="IPR032876">
    <property type="entry name" value="J_dom"/>
</dbReference>